<proteinExistence type="predicted"/>
<sequence>MDDNPESLHQVRIAARRDATVIEIDGRRVDPDALRAYSVSHVFGEDAHVVLHPADWGHTGFEGLARVSVDMPAPGPAAEEFLEAIDAEELERAALARADLGSEPGSLTRAMLAQLGEWARGL</sequence>
<protein>
    <submittedName>
        <fullName evidence="1">Uncharacterized protein</fullName>
    </submittedName>
</protein>
<gene>
    <name evidence="1" type="ORF">K7472_07970</name>
</gene>
<dbReference type="RefSeq" id="WP_222975523.1">
    <property type="nucleotide sequence ID" value="NZ_JAINVZ010000004.1"/>
</dbReference>
<organism evidence="1 2">
    <name type="scientific">Streptantibioticus parmotrematis</name>
    <dbReference type="NCBI Taxonomy" id="2873249"/>
    <lineage>
        <taxon>Bacteria</taxon>
        <taxon>Bacillati</taxon>
        <taxon>Actinomycetota</taxon>
        <taxon>Actinomycetes</taxon>
        <taxon>Kitasatosporales</taxon>
        <taxon>Streptomycetaceae</taxon>
        <taxon>Streptantibioticus</taxon>
    </lineage>
</organism>
<name>A0ABS7QNM4_9ACTN</name>
<accession>A0ABS7QNM4</accession>
<keyword evidence="2" id="KW-1185">Reference proteome</keyword>
<reference evidence="1 2" key="1">
    <citation type="submission" date="2021-08" db="EMBL/GenBank/DDBJ databases">
        <title>Streptomyces sp. PTM05 isolated from lichen.</title>
        <authorList>
            <person name="Somphong A."/>
            <person name="Phongsopitanun W."/>
            <person name="Tanasupawat S."/>
        </authorList>
    </citation>
    <scope>NUCLEOTIDE SEQUENCE [LARGE SCALE GENOMIC DNA]</scope>
    <source>
        <strain evidence="1 2">Ptm05</strain>
    </source>
</reference>
<dbReference type="Proteomes" id="UP001198565">
    <property type="component" value="Unassembled WGS sequence"/>
</dbReference>
<evidence type="ECO:0000313" key="1">
    <source>
        <dbReference type="EMBL" id="MBY8884781.1"/>
    </source>
</evidence>
<evidence type="ECO:0000313" key="2">
    <source>
        <dbReference type="Proteomes" id="UP001198565"/>
    </source>
</evidence>
<comment type="caution">
    <text evidence="1">The sequence shown here is derived from an EMBL/GenBank/DDBJ whole genome shotgun (WGS) entry which is preliminary data.</text>
</comment>
<dbReference type="EMBL" id="JAINVZ010000004">
    <property type="protein sequence ID" value="MBY8884781.1"/>
    <property type="molecule type" value="Genomic_DNA"/>
</dbReference>